<dbReference type="InterPro" id="IPR010974">
    <property type="entry name" value="PTS_IIBC_nag"/>
</dbReference>
<dbReference type="PROSITE" id="PS51098">
    <property type="entry name" value="PTS_EIIB_TYPE_1"/>
    <property type="match status" value="1"/>
</dbReference>
<evidence type="ECO:0000256" key="3">
    <source>
        <dbReference type="ARBA" id="ARBA00022475"/>
    </source>
</evidence>
<keyword evidence="2" id="KW-0813">Transport</keyword>
<feature type="transmembrane region" description="Helical" evidence="12">
    <location>
        <begin position="177"/>
        <end position="195"/>
    </location>
</feature>
<proteinExistence type="predicted"/>
<evidence type="ECO:0000256" key="2">
    <source>
        <dbReference type="ARBA" id="ARBA00022448"/>
    </source>
</evidence>
<keyword evidence="8" id="KW-0418">Kinase</keyword>
<dbReference type="InterPro" id="IPR001996">
    <property type="entry name" value="PTS_IIB_1"/>
</dbReference>
<feature type="transmembrane region" description="Helical" evidence="12">
    <location>
        <begin position="151"/>
        <end position="171"/>
    </location>
</feature>
<keyword evidence="16" id="KW-1185">Reference proteome</keyword>
<comment type="caution">
    <text evidence="15">The sequence shown here is derived from an EMBL/GenBank/DDBJ whole genome shotgun (WGS) entry which is preliminary data.</text>
</comment>
<dbReference type="PROSITE" id="PS01035">
    <property type="entry name" value="PTS_EIIB_TYPE_1_CYS"/>
    <property type="match status" value="1"/>
</dbReference>
<evidence type="ECO:0000256" key="8">
    <source>
        <dbReference type="ARBA" id="ARBA00022777"/>
    </source>
</evidence>
<dbReference type="GO" id="GO:0103111">
    <property type="term" value="F:protein-N(pi)-phosphohistidine--N-acetyl-D-glucosamine phosphotransferase activity"/>
    <property type="evidence" value="ECO:0007669"/>
    <property type="project" value="UniProtKB-EC"/>
</dbReference>
<dbReference type="NCBIfam" id="TIGR01998">
    <property type="entry name" value="PTS-II-BC-nag"/>
    <property type="match status" value="1"/>
</dbReference>
<dbReference type="InterPro" id="IPR036878">
    <property type="entry name" value="Glu_permease_IIB"/>
</dbReference>
<dbReference type="SUPFAM" id="SSF55604">
    <property type="entry name" value="Glucose permease domain IIB"/>
    <property type="match status" value="1"/>
</dbReference>
<feature type="transmembrane region" description="Helical" evidence="12">
    <location>
        <begin position="273"/>
        <end position="290"/>
    </location>
</feature>
<feature type="transmembrane region" description="Helical" evidence="12">
    <location>
        <begin position="348"/>
        <end position="370"/>
    </location>
</feature>
<evidence type="ECO:0000259" key="13">
    <source>
        <dbReference type="PROSITE" id="PS51098"/>
    </source>
</evidence>
<evidence type="ECO:0000256" key="6">
    <source>
        <dbReference type="ARBA" id="ARBA00022683"/>
    </source>
</evidence>
<sequence>MIKFLQRIGKSLVLPIAALPIAGIMLRLGQKDVIDALKPLLPFMGTILPFFGAAGSALFDNLPLLFALGVAVGLSDDQNGASALAGVVSYLTLTNVTAKYWEINIAKNIAETLNISFLGGILAGIIGGLAYNKFRKTKLPEFLAFFGGRRAVPIMAGLISVVVAIPLAMVWPSIQGGLSTVSAGIAGMGALGAALYGFFNRLLLPMGLHHVFNSFFWFQLGEFNGKAGDLHRFFAGDPTAGHFMAGFFPIMMFGLPAVALAIYFAAKKENKKAVAGMLISLALTSFITGVTEPLEFLFIFLSPVLLVAHAILTAISMFVTDALGVLHGFTFSAGAIDYFMNFNLATKPALILLIGLGIGVAYFFVFYILIVKLNLPTPGREDDEEFMANNISVASSDEELARQYIEGLGGAENIVKVDNCATRLRLDVLDSDKLNEKVLKSIGAKGVVRLNKTSAQVIVGTNVEFVCDGIKSIINK</sequence>
<dbReference type="Pfam" id="PF00367">
    <property type="entry name" value="PTS_EIIB"/>
    <property type="match status" value="1"/>
</dbReference>
<evidence type="ECO:0000256" key="11">
    <source>
        <dbReference type="PROSITE-ProRule" id="PRU00421"/>
    </source>
</evidence>
<evidence type="ECO:0000313" key="16">
    <source>
        <dbReference type="Proteomes" id="UP001301012"/>
    </source>
</evidence>
<keyword evidence="9 12" id="KW-1133">Transmembrane helix</keyword>
<feature type="domain" description="PTS EIIB type-1" evidence="13">
    <location>
        <begin position="398"/>
        <end position="476"/>
    </location>
</feature>
<dbReference type="Gene3D" id="3.30.1360.60">
    <property type="entry name" value="Glucose permease domain IIB"/>
    <property type="match status" value="1"/>
</dbReference>
<evidence type="ECO:0000256" key="5">
    <source>
        <dbReference type="ARBA" id="ARBA00022679"/>
    </source>
</evidence>
<evidence type="ECO:0000256" key="12">
    <source>
        <dbReference type="SAM" id="Phobius"/>
    </source>
</evidence>
<organism evidence="15 16">
    <name type="scientific">Romboutsia sedimentorum</name>
    <dbReference type="NCBI Taxonomy" id="1368474"/>
    <lineage>
        <taxon>Bacteria</taxon>
        <taxon>Bacillati</taxon>
        <taxon>Bacillota</taxon>
        <taxon>Clostridia</taxon>
        <taxon>Peptostreptococcales</taxon>
        <taxon>Peptostreptococcaceae</taxon>
        <taxon>Romboutsia</taxon>
    </lineage>
</organism>
<dbReference type="PANTHER" id="PTHR30009:SF4">
    <property type="entry name" value="PTS SYSTEM N-ACETYLGLUCOSAMINE-SPECIFIC EIICBA COMPONENT"/>
    <property type="match status" value="1"/>
</dbReference>
<feature type="transmembrane region" description="Helical" evidence="12">
    <location>
        <begin position="322"/>
        <end position="342"/>
    </location>
</feature>
<evidence type="ECO:0000256" key="7">
    <source>
        <dbReference type="ARBA" id="ARBA00022692"/>
    </source>
</evidence>
<dbReference type="InterPro" id="IPR003352">
    <property type="entry name" value="PTS_EIIC"/>
</dbReference>
<feature type="transmembrane region" description="Helical" evidence="12">
    <location>
        <begin position="113"/>
        <end position="131"/>
    </location>
</feature>
<dbReference type="Pfam" id="PF02378">
    <property type="entry name" value="PTS_EIIC"/>
    <property type="match status" value="1"/>
</dbReference>
<evidence type="ECO:0000259" key="14">
    <source>
        <dbReference type="PROSITE" id="PS51103"/>
    </source>
</evidence>
<feature type="transmembrane region" description="Helical" evidence="12">
    <location>
        <begin position="296"/>
        <end position="315"/>
    </location>
</feature>
<keyword evidence="4" id="KW-0762">Sugar transport</keyword>
<dbReference type="InterPro" id="IPR018113">
    <property type="entry name" value="PTrfase_EIIB_Cys"/>
</dbReference>
<dbReference type="PANTHER" id="PTHR30009">
    <property type="entry name" value="CYTOCHROME C-TYPE SYNTHESIS PROTEIN AND PTS TRANSMEMBRANE COMPONENT"/>
    <property type="match status" value="1"/>
</dbReference>
<accession>A0ABT7EAM8</accession>
<protein>
    <submittedName>
        <fullName evidence="15">N-acetylglucosamine-specific PTS transporter subunit IIBC</fullName>
        <ecNumber evidence="15">2.7.1.193</ecNumber>
    </submittedName>
</protein>
<gene>
    <name evidence="15" type="primary">nagE</name>
    <name evidence="15" type="ORF">QOZ84_10495</name>
</gene>
<reference evidence="15 16" key="1">
    <citation type="submission" date="2023-05" db="EMBL/GenBank/DDBJ databases">
        <title>Rombocin, a short stable natural nisin variant, displays selective antimicrobial activity against Listeria monocytogenes and employs dual mode of action to kill target bacterial strains.</title>
        <authorList>
            <person name="Wambui J."/>
            <person name="Stephan R."/>
            <person name="Kuipers O.P."/>
        </authorList>
    </citation>
    <scope>NUCLEOTIDE SEQUENCE [LARGE SCALE GENOMIC DNA]</scope>
    <source>
        <strain evidence="15 16">RC002</strain>
    </source>
</reference>
<evidence type="ECO:0000313" key="15">
    <source>
        <dbReference type="EMBL" id="MDK2563981.1"/>
    </source>
</evidence>
<keyword evidence="7 12" id="KW-0812">Transmembrane</keyword>
<keyword evidence="6" id="KW-0598">Phosphotransferase system</keyword>
<dbReference type="EC" id="2.7.1.193" evidence="15"/>
<name>A0ABT7EAM8_9FIRM</name>
<dbReference type="Proteomes" id="UP001301012">
    <property type="component" value="Unassembled WGS sequence"/>
</dbReference>
<dbReference type="InterPro" id="IPR050429">
    <property type="entry name" value="PTS_Glucose_EIICBA"/>
</dbReference>
<keyword evidence="10 12" id="KW-0472">Membrane</keyword>
<dbReference type="NCBIfam" id="TIGR00826">
    <property type="entry name" value="EIIB_glc"/>
    <property type="match status" value="1"/>
</dbReference>
<feature type="active site" description="Phosphocysteine intermediate; for EIIB activity" evidence="11">
    <location>
        <position position="420"/>
    </location>
</feature>
<dbReference type="RefSeq" id="WP_284132911.1">
    <property type="nucleotide sequence ID" value="NZ_JASKYM010000004.1"/>
</dbReference>
<keyword evidence="3" id="KW-1003">Cell membrane</keyword>
<evidence type="ECO:0000256" key="9">
    <source>
        <dbReference type="ARBA" id="ARBA00022989"/>
    </source>
</evidence>
<comment type="subcellular location">
    <subcellularLocation>
        <location evidence="1">Cell membrane</location>
        <topology evidence="1">Multi-pass membrane protein</topology>
    </subcellularLocation>
</comment>
<dbReference type="EMBL" id="JASKYM010000004">
    <property type="protein sequence ID" value="MDK2563981.1"/>
    <property type="molecule type" value="Genomic_DNA"/>
</dbReference>
<feature type="transmembrane region" description="Helical" evidence="12">
    <location>
        <begin position="50"/>
        <end position="74"/>
    </location>
</feature>
<dbReference type="PROSITE" id="PS51103">
    <property type="entry name" value="PTS_EIIC_TYPE_1"/>
    <property type="match status" value="1"/>
</dbReference>
<evidence type="ECO:0000256" key="4">
    <source>
        <dbReference type="ARBA" id="ARBA00022597"/>
    </source>
</evidence>
<dbReference type="CDD" id="cd00212">
    <property type="entry name" value="PTS_IIB_glc"/>
    <property type="match status" value="1"/>
</dbReference>
<feature type="domain" description="PTS EIIC type-1" evidence="14">
    <location>
        <begin position="1"/>
        <end position="382"/>
    </location>
</feature>
<evidence type="ECO:0000256" key="10">
    <source>
        <dbReference type="ARBA" id="ARBA00023136"/>
    </source>
</evidence>
<feature type="transmembrane region" description="Helical" evidence="12">
    <location>
        <begin position="240"/>
        <end position="266"/>
    </location>
</feature>
<dbReference type="InterPro" id="IPR013013">
    <property type="entry name" value="PTS_EIIC_1"/>
</dbReference>
<keyword evidence="5 15" id="KW-0808">Transferase</keyword>
<evidence type="ECO:0000256" key="1">
    <source>
        <dbReference type="ARBA" id="ARBA00004651"/>
    </source>
</evidence>
<feature type="transmembrane region" description="Helical" evidence="12">
    <location>
        <begin position="12"/>
        <end position="30"/>
    </location>
</feature>